<reference evidence="2" key="2">
    <citation type="submission" date="2015-01" db="EMBL/GenBank/DDBJ databases">
        <title>Evolutionary Origins and Diversification of the Mycorrhizal Mutualists.</title>
        <authorList>
            <consortium name="DOE Joint Genome Institute"/>
            <consortium name="Mycorrhizal Genomics Consortium"/>
            <person name="Kohler A."/>
            <person name="Kuo A."/>
            <person name="Nagy L.G."/>
            <person name="Floudas D."/>
            <person name="Copeland A."/>
            <person name="Barry K.W."/>
            <person name="Cichocki N."/>
            <person name="Veneault-Fourrey C."/>
            <person name="LaButti K."/>
            <person name="Lindquist E.A."/>
            <person name="Lipzen A."/>
            <person name="Lundell T."/>
            <person name="Morin E."/>
            <person name="Murat C."/>
            <person name="Riley R."/>
            <person name="Ohm R."/>
            <person name="Sun H."/>
            <person name="Tunlid A."/>
            <person name="Henrissat B."/>
            <person name="Grigoriev I.V."/>
            <person name="Hibbett D.S."/>
            <person name="Martin F."/>
        </authorList>
    </citation>
    <scope>NUCLEOTIDE SEQUENCE [LARGE SCALE GENOMIC DNA]</scope>
    <source>
        <strain evidence="2">ATCC 200175</strain>
    </source>
</reference>
<name>A0A0C9SLK7_PAXIN</name>
<gene>
    <name evidence="1" type="ORF">PAXINDRAFT_22112</name>
</gene>
<dbReference type="Proteomes" id="UP000053647">
    <property type="component" value="Unassembled WGS sequence"/>
</dbReference>
<evidence type="ECO:0000313" key="1">
    <source>
        <dbReference type="EMBL" id="KIJ04594.1"/>
    </source>
</evidence>
<dbReference type="AlphaFoldDB" id="A0A0C9SLK7"/>
<protein>
    <submittedName>
        <fullName evidence="1">Uncharacterized protein</fullName>
    </submittedName>
</protein>
<reference evidence="1 2" key="1">
    <citation type="submission" date="2014-06" db="EMBL/GenBank/DDBJ databases">
        <authorList>
            <consortium name="DOE Joint Genome Institute"/>
            <person name="Kuo A."/>
            <person name="Kohler A."/>
            <person name="Nagy L.G."/>
            <person name="Floudas D."/>
            <person name="Copeland A."/>
            <person name="Barry K.W."/>
            <person name="Cichocki N."/>
            <person name="Veneault-Fourrey C."/>
            <person name="LaButti K."/>
            <person name="Lindquist E.A."/>
            <person name="Lipzen A."/>
            <person name="Lundell T."/>
            <person name="Morin E."/>
            <person name="Murat C."/>
            <person name="Sun H."/>
            <person name="Tunlid A."/>
            <person name="Henrissat B."/>
            <person name="Grigoriev I.V."/>
            <person name="Hibbett D.S."/>
            <person name="Martin F."/>
            <person name="Nordberg H.P."/>
            <person name="Cantor M.N."/>
            <person name="Hua S.X."/>
        </authorList>
    </citation>
    <scope>NUCLEOTIDE SEQUENCE [LARGE SCALE GENOMIC DNA]</scope>
    <source>
        <strain evidence="1 2">ATCC 200175</strain>
    </source>
</reference>
<dbReference type="HOGENOM" id="CLU_2543220_0_0_1"/>
<sequence length="83" mass="8795">MANPACPKEKTASAFSWDTRFLAGGPQGFVSHEQFEFSPFMGHASRFGKAAGTKSTFLAHTTPYALRNGVGIKEASGAWAVDG</sequence>
<evidence type="ECO:0000313" key="2">
    <source>
        <dbReference type="Proteomes" id="UP000053647"/>
    </source>
</evidence>
<keyword evidence="2" id="KW-1185">Reference proteome</keyword>
<accession>A0A0C9SLK7</accession>
<proteinExistence type="predicted"/>
<dbReference type="EMBL" id="KN821686">
    <property type="protein sequence ID" value="KIJ04594.1"/>
    <property type="molecule type" value="Genomic_DNA"/>
</dbReference>
<organism evidence="1 2">
    <name type="scientific">Paxillus involutus ATCC 200175</name>
    <dbReference type="NCBI Taxonomy" id="664439"/>
    <lineage>
        <taxon>Eukaryota</taxon>
        <taxon>Fungi</taxon>
        <taxon>Dikarya</taxon>
        <taxon>Basidiomycota</taxon>
        <taxon>Agaricomycotina</taxon>
        <taxon>Agaricomycetes</taxon>
        <taxon>Agaricomycetidae</taxon>
        <taxon>Boletales</taxon>
        <taxon>Paxilineae</taxon>
        <taxon>Paxillaceae</taxon>
        <taxon>Paxillus</taxon>
    </lineage>
</organism>